<evidence type="ECO:0000313" key="1">
    <source>
        <dbReference type="EMBL" id="GJS67837.1"/>
    </source>
</evidence>
<proteinExistence type="predicted"/>
<protein>
    <recommendedName>
        <fullName evidence="3">Reverse transcriptase domain-containing protein</fullName>
    </recommendedName>
</protein>
<organism evidence="1 2">
    <name type="scientific">Tanacetum coccineum</name>
    <dbReference type="NCBI Taxonomy" id="301880"/>
    <lineage>
        <taxon>Eukaryota</taxon>
        <taxon>Viridiplantae</taxon>
        <taxon>Streptophyta</taxon>
        <taxon>Embryophyta</taxon>
        <taxon>Tracheophyta</taxon>
        <taxon>Spermatophyta</taxon>
        <taxon>Magnoliopsida</taxon>
        <taxon>eudicotyledons</taxon>
        <taxon>Gunneridae</taxon>
        <taxon>Pentapetalae</taxon>
        <taxon>asterids</taxon>
        <taxon>campanulids</taxon>
        <taxon>Asterales</taxon>
        <taxon>Asteraceae</taxon>
        <taxon>Asteroideae</taxon>
        <taxon>Anthemideae</taxon>
        <taxon>Anthemidinae</taxon>
        <taxon>Tanacetum</taxon>
    </lineage>
</organism>
<accession>A0ABQ4XS44</accession>
<gene>
    <name evidence="1" type="ORF">Tco_0682402</name>
</gene>
<keyword evidence="2" id="KW-1185">Reference proteome</keyword>
<evidence type="ECO:0000313" key="2">
    <source>
        <dbReference type="Proteomes" id="UP001151760"/>
    </source>
</evidence>
<comment type="caution">
    <text evidence="1">The sequence shown here is derived from an EMBL/GenBank/DDBJ whole genome shotgun (WGS) entry which is preliminary data.</text>
</comment>
<reference evidence="1" key="1">
    <citation type="journal article" date="2022" name="Int. J. Mol. Sci.">
        <title>Draft Genome of Tanacetum Coccineum: Genomic Comparison of Closely Related Tanacetum-Family Plants.</title>
        <authorList>
            <person name="Yamashiro T."/>
            <person name="Shiraishi A."/>
            <person name="Nakayama K."/>
            <person name="Satake H."/>
        </authorList>
    </citation>
    <scope>NUCLEOTIDE SEQUENCE</scope>
</reference>
<evidence type="ECO:0008006" key="3">
    <source>
        <dbReference type="Google" id="ProtNLM"/>
    </source>
</evidence>
<dbReference type="EMBL" id="BQNB010009746">
    <property type="protein sequence ID" value="GJS67837.1"/>
    <property type="molecule type" value="Genomic_DNA"/>
</dbReference>
<sequence length="271" mass="31656">MPYLINCKELHMPQRRWIELFSDYECEIRYHPSKANMVADALSRKERVKPRHVRTMAMTIQSGVKEMILATQSEAFKQENILAERLHGLDQQMESRKDGRMKKDIATYVSKCLTCSKVKAEHQRPSDGTESVWDKSRLEYCLSSSDGWTKCAYNLDFGGYVKGVRNRFWWSPMLWAEIGEGSLIGPELVLETTDKVVLIKEKLKAVRDRQKSYVDKRRKPLEFECLADANLHVPLNEIKVDKTLRFVEEPVKIMDREIKKLKRRKIALCES</sequence>
<reference evidence="1" key="2">
    <citation type="submission" date="2022-01" db="EMBL/GenBank/DDBJ databases">
        <authorList>
            <person name="Yamashiro T."/>
            <person name="Shiraishi A."/>
            <person name="Satake H."/>
            <person name="Nakayama K."/>
        </authorList>
    </citation>
    <scope>NUCLEOTIDE SEQUENCE</scope>
</reference>
<dbReference type="Proteomes" id="UP001151760">
    <property type="component" value="Unassembled WGS sequence"/>
</dbReference>
<name>A0ABQ4XS44_9ASTR</name>